<dbReference type="InterPro" id="IPR001789">
    <property type="entry name" value="Sig_transdc_resp-reg_receiver"/>
</dbReference>
<dbReference type="InterPro" id="IPR036388">
    <property type="entry name" value="WH-like_DNA-bd_sf"/>
</dbReference>
<dbReference type="GO" id="GO:0006355">
    <property type="term" value="P:regulation of DNA-templated transcription"/>
    <property type="evidence" value="ECO:0007669"/>
    <property type="project" value="InterPro"/>
</dbReference>
<dbReference type="GO" id="GO:0000160">
    <property type="term" value="P:phosphorelay signal transduction system"/>
    <property type="evidence" value="ECO:0007669"/>
    <property type="project" value="UniProtKB-KW"/>
</dbReference>
<dbReference type="KEGG" id="mets:DK389_02255"/>
<evidence type="ECO:0000313" key="9">
    <source>
        <dbReference type="EMBL" id="AWN39564.1"/>
    </source>
</evidence>
<proteinExistence type="predicted"/>
<dbReference type="AlphaFoldDB" id="A0A2U8W0G9"/>
<keyword evidence="3" id="KW-0805">Transcription regulation</keyword>
<dbReference type="InterPro" id="IPR016032">
    <property type="entry name" value="Sig_transdc_resp-reg_C-effctor"/>
</dbReference>
<evidence type="ECO:0000256" key="3">
    <source>
        <dbReference type="ARBA" id="ARBA00023015"/>
    </source>
</evidence>
<evidence type="ECO:0000256" key="5">
    <source>
        <dbReference type="ARBA" id="ARBA00023163"/>
    </source>
</evidence>
<dbReference type="PRINTS" id="PR00038">
    <property type="entry name" value="HTHLUXR"/>
</dbReference>
<accession>A0A2U8W0G9</accession>
<evidence type="ECO:0000256" key="2">
    <source>
        <dbReference type="ARBA" id="ARBA00023012"/>
    </source>
</evidence>
<gene>
    <name evidence="9" type="primary">fixJ</name>
    <name evidence="9" type="ORF">DK389_02255</name>
</gene>
<dbReference type="Proteomes" id="UP000245926">
    <property type="component" value="Chromosome"/>
</dbReference>
<dbReference type="InterPro" id="IPR000792">
    <property type="entry name" value="Tscrpt_reg_LuxR_C"/>
</dbReference>
<organism evidence="9 10">
    <name type="scientific">Methylobacterium durans</name>
    <dbReference type="NCBI Taxonomy" id="2202825"/>
    <lineage>
        <taxon>Bacteria</taxon>
        <taxon>Pseudomonadati</taxon>
        <taxon>Pseudomonadota</taxon>
        <taxon>Alphaproteobacteria</taxon>
        <taxon>Hyphomicrobiales</taxon>
        <taxon>Methylobacteriaceae</taxon>
        <taxon>Methylobacterium</taxon>
    </lineage>
</organism>
<dbReference type="PROSITE" id="PS50043">
    <property type="entry name" value="HTH_LUXR_2"/>
    <property type="match status" value="1"/>
</dbReference>
<evidence type="ECO:0000256" key="6">
    <source>
        <dbReference type="PROSITE-ProRule" id="PRU00169"/>
    </source>
</evidence>
<keyword evidence="2" id="KW-0902">Two-component regulatory system</keyword>
<keyword evidence="4 9" id="KW-0238">DNA-binding</keyword>
<dbReference type="SUPFAM" id="SSF46894">
    <property type="entry name" value="C-terminal effector domain of the bipartite response regulators"/>
    <property type="match status" value="1"/>
</dbReference>
<reference evidence="10" key="1">
    <citation type="submission" date="2018-05" db="EMBL/GenBank/DDBJ databases">
        <title>Complete Genome Sequence of Methylobacterium sp. 17SD2-17.</title>
        <authorList>
            <person name="Srinivasan S."/>
        </authorList>
    </citation>
    <scope>NUCLEOTIDE SEQUENCE [LARGE SCALE GENOMIC DNA]</scope>
    <source>
        <strain evidence="10">17SD2-17</strain>
    </source>
</reference>
<keyword evidence="10" id="KW-1185">Reference proteome</keyword>
<name>A0A2U8W0G9_9HYPH</name>
<feature type="domain" description="Response regulatory" evidence="8">
    <location>
        <begin position="6"/>
        <end position="119"/>
    </location>
</feature>
<feature type="modified residue" description="4-aspartylphosphate" evidence="6">
    <location>
        <position position="54"/>
    </location>
</feature>
<dbReference type="InterPro" id="IPR011006">
    <property type="entry name" value="CheY-like_superfamily"/>
</dbReference>
<evidence type="ECO:0000313" key="10">
    <source>
        <dbReference type="Proteomes" id="UP000245926"/>
    </source>
</evidence>
<dbReference type="RefSeq" id="WP_109887251.1">
    <property type="nucleotide sequence ID" value="NZ_CP029550.1"/>
</dbReference>
<evidence type="ECO:0000259" key="7">
    <source>
        <dbReference type="PROSITE" id="PS50043"/>
    </source>
</evidence>
<dbReference type="SMART" id="SM00421">
    <property type="entry name" value="HTH_LUXR"/>
    <property type="match status" value="1"/>
</dbReference>
<evidence type="ECO:0000256" key="4">
    <source>
        <dbReference type="ARBA" id="ARBA00023125"/>
    </source>
</evidence>
<dbReference type="CDD" id="cd06170">
    <property type="entry name" value="LuxR_C_like"/>
    <property type="match status" value="1"/>
</dbReference>
<dbReference type="EMBL" id="CP029550">
    <property type="protein sequence ID" value="AWN39564.1"/>
    <property type="molecule type" value="Genomic_DNA"/>
</dbReference>
<dbReference type="Gene3D" id="3.40.50.2300">
    <property type="match status" value="1"/>
</dbReference>
<dbReference type="CDD" id="cd17537">
    <property type="entry name" value="REC_FixJ"/>
    <property type="match status" value="1"/>
</dbReference>
<dbReference type="PROSITE" id="PS50110">
    <property type="entry name" value="RESPONSE_REGULATORY"/>
    <property type="match status" value="1"/>
</dbReference>
<sequence length="202" mass="21711">MSSEPVVHVVDDDLAVRQSLAFLLASDGLPVRLHESAIAYLEAVTDVPGCIVTDVRMPGLDGIAFLRQLRERGCGTPVIVMTGHADVPLAVEAMKEGAVDFIEKPFDDEIFLTAVRSAMRSGELRTGQDAQLSAIQNRLAALSERERQVLDGLVAGKANKAIGFDLGISPRTIEIYRANVMAKMHAGSLSELVRMTLTAGKV</sequence>
<dbReference type="SUPFAM" id="SSF52172">
    <property type="entry name" value="CheY-like"/>
    <property type="match status" value="1"/>
</dbReference>
<protein>
    <submittedName>
        <fullName evidence="9">DNA-binding response regulator</fullName>
    </submittedName>
</protein>
<dbReference type="OrthoDB" id="9782655at2"/>
<feature type="domain" description="HTH luxR-type" evidence="7">
    <location>
        <begin position="135"/>
        <end position="200"/>
    </location>
</feature>
<dbReference type="GO" id="GO:0003677">
    <property type="term" value="F:DNA binding"/>
    <property type="evidence" value="ECO:0007669"/>
    <property type="project" value="UniProtKB-KW"/>
</dbReference>
<dbReference type="NCBIfam" id="NF006900">
    <property type="entry name" value="PRK09390.1"/>
    <property type="match status" value="1"/>
</dbReference>
<dbReference type="Pfam" id="PF00072">
    <property type="entry name" value="Response_reg"/>
    <property type="match status" value="1"/>
</dbReference>
<dbReference type="SMART" id="SM00448">
    <property type="entry name" value="REC"/>
    <property type="match status" value="1"/>
</dbReference>
<evidence type="ECO:0000259" key="8">
    <source>
        <dbReference type="PROSITE" id="PS50110"/>
    </source>
</evidence>
<keyword evidence="5" id="KW-0804">Transcription</keyword>
<dbReference type="Gene3D" id="1.10.10.10">
    <property type="entry name" value="Winged helix-like DNA-binding domain superfamily/Winged helix DNA-binding domain"/>
    <property type="match status" value="1"/>
</dbReference>
<dbReference type="PANTHER" id="PTHR44688:SF16">
    <property type="entry name" value="DNA-BINDING TRANSCRIPTIONAL ACTIVATOR DEVR_DOSR"/>
    <property type="match status" value="1"/>
</dbReference>
<evidence type="ECO:0000256" key="1">
    <source>
        <dbReference type="ARBA" id="ARBA00022553"/>
    </source>
</evidence>
<dbReference type="PROSITE" id="PS00622">
    <property type="entry name" value="HTH_LUXR_1"/>
    <property type="match status" value="1"/>
</dbReference>
<keyword evidence="1 6" id="KW-0597">Phosphoprotein</keyword>
<dbReference type="FunFam" id="3.40.50.2300:FF:000018">
    <property type="entry name" value="DNA-binding transcriptional regulator NtrC"/>
    <property type="match status" value="1"/>
</dbReference>
<dbReference type="Pfam" id="PF00196">
    <property type="entry name" value="GerE"/>
    <property type="match status" value="1"/>
</dbReference>
<dbReference type="PANTHER" id="PTHR44688">
    <property type="entry name" value="DNA-BINDING TRANSCRIPTIONAL ACTIVATOR DEVR_DOSR"/>
    <property type="match status" value="1"/>
</dbReference>